<organism evidence="2 3">
    <name type="scientific">Cochliobolus heterostrophus (strain C5 / ATCC 48332 / race O)</name>
    <name type="common">Southern corn leaf blight fungus</name>
    <name type="synonym">Bipolaris maydis</name>
    <dbReference type="NCBI Taxonomy" id="701091"/>
    <lineage>
        <taxon>Eukaryota</taxon>
        <taxon>Fungi</taxon>
        <taxon>Dikarya</taxon>
        <taxon>Ascomycota</taxon>
        <taxon>Pezizomycotina</taxon>
        <taxon>Dothideomycetes</taxon>
        <taxon>Pleosporomycetidae</taxon>
        <taxon>Pleosporales</taxon>
        <taxon>Pleosporineae</taxon>
        <taxon>Pleosporaceae</taxon>
        <taxon>Bipolaris</taxon>
    </lineage>
</organism>
<dbReference type="AlphaFoldDB" id="M2SJC6"/>
<name>M2SJC6_COCH5</name>
<proteinExistence type="predicted"/>
<feature type="compositionally biased region" description="Low complexity" evidence="1">
    <location>
        <begin position="1"/>
        <end position="16"/>
    </location>
</feature>
<dbReference type="Proteomes" id="UP000016936">
    <property type="component" value="Unassembled WGS sequence"/>
</dbReference>
<reference evidence="2 3" key="1">
    <citation type="journal article" date="2012" name="PLoS Pathog.">
        <title>Diverse lifestyles and strategies of plant pathogenesis encoded in the genomes of eighteen Dothideomycetes fungi.</title>
        <authorList>
            <person name="Ohm R.A."/>
            <person name="Feau N."/>
            <person name="Henrissat B."/>
            <person name="Schoch C.L."/>
            <person name="Horwitz B.A."/>
            <person name="Barry K.W."/>
            <person name="Condon B.J."/>
            <person name="Copeland A.C."/>
            <person name="Dhillon B."/>
            <person name="Glaser F."/>
            <person name="Hesse C.N."/>
            <person name="Kosti I."/>
            <person name="LaButti K."/>
            <person name="Lindquist E.A."/>
            <person name="Lucas S."/>
            <person name="Salamov A.A."/>
            <person name="Bradshaw R.E."/>
            <person name="Ciuffetti L."/>
            <person name="Hamelin R.C."/>
            <person name="Kema G.H.J."/>
            <person name="Lawrence C."/>
            <person name="Scott J.A."/>
            <person name="Spatafora J.W."/>
            <person name="Turgeon B.G."/>
            <person name="de Wit P.J.G.M."/>
            <person name="Zhong S."/>
            <person name="Goodwin S.B."/>
            <person name="Grigoriev I.V."/>
        </authorList>
    </citation>
    <scope>NUCLEOTIDE SEQUENCE [LARGE SCALE GENOMIC DNA]</scope>
    <source>
        <strain evidence="3">C5 / ATCC 48332 / race O</strain>
    </source>
</reference>
<feature type="region of interest" description="Disordered" evidence="1">
    <location>
        <begin position="1"/>
        <end position="29"/>
    </location>
</feature>
<evidence type="ECO:0000313" key="2">
    <source>
        <dbReference type="EMBL" id="EMD85425.1"/>
    </source>
</evidence>
<feature type="compositionally biased region" description="Basic residues" evidence="1">
    <location>
        <begin position="93"/>
        <end position="102"/>
    </location>
</feature>
<evidence type="ECO:0000313" key="3">
    <source>
        <dbReference type="Proteomes" id="UP000016936"/>
    </source>
</evidence>
<feature type="compositionally biased region" description="Basic and acidic residues" evidence="1">
    <location>
        <begin position="107"/>
        <end position="117"/>
    </location>
</feature>
<dbReference type="EMBL" id="KB445589">
    <property type="protein sequence ID" value="EMD85425.1"/>
    <property type="molecule type" value="Genomic_DNA"/>
</dbReference>
<evidence type="ECO:0000256" key="1">
    <source>
        <dbReference type="SAM" id="MobiDB-lite"/>
    </source>
</evidence>
<reference evidence="3" key="2">
    <citation type="journal article" date="2013" name="PLoS Genet.">
        <title>Comparative genome structure, secondary metabolite, and effector coding capacity across Cochliobolus pathogens.</title>
        <authorList>
            <person name="Condon B.J."/>
            <person name="Leng Y."/>
            <person name="Wu D."/>
            <person name="Bushley K.E."/>
            <person name="Ohm R.A."/>
            <person name="Otillar R."/>
            <person name="Martin J."/>
            <person name="Schackwitz W."/>
            <person name="Grimwood J."/>
            <person name="MohdZainudin N."/>
            <person name="Xue C."/>
            <person name="Wang R."/>
            <person name="Manning V.A."/>
            <person name="Dhillon B."/>
            <person name="Tu Z.J."/>
            <person name="Steffenson B.J."/>
            <person name="Salamov A."/>
            <person name="Sun H."/>
            <person name="Lowry S."/>
            <person name="LaButti K."/>
            <person name="Han J."/>
            <person name="Copeland A."/>
            <person name="Lindquist E."/>
            <person name="Barry K."/>
            <person name="Schmutz J."/>
            <person name="Baker S.E."/>
            <person name="Ciuffetti L.M."/>
            <person name="Grigoriev I.V."/>
            <person name="Zhong S."/>
            <person name="Turgeon B.G."/>
        </authorList>
    </citation>
    <scope>NUCLEOTIDE SEQUENCE [LARGE SCALE GENOMIC DNA]</scope>
    <source>
        <strain evidence="3">C5 / ATCC 48332 / race O</strain>
    </source>
</reference>
<gene>
    <name evidence="2" type="ORF">COCHEDRAFT_1207904</name>
</gene>
<feature type="region of interest" description="Disordered" evidence="1">
    <location>
        <begin position="87"/>
        <end position="117"/>
    </location>
</feature>
<sequence length="153" mass="16582">MTHSPLSPHSPPALSARNQARRDGDGPFSVPFAQTHIHLVHLTLAFTTSPSTEDATPLALSSDALHTHAHTHPFTASIANIPLALSGPSPHFSSRRRPKSTAKPRATSREHSTHIHQDQGMCCYSPTIMAFPRYSNLPKIEKSGDVVGTARRV</sequence>
<protein>
    <submittedName>
        <fullName evidence="2">Uncharacterized protein</fullName>
    </submittedName>
</protein>
<keyword evidence="3" id="KW-1185">Reference proteome</keyword>
<dbReference type="HOGENOM" id="CLU_1713069_0_0_1"/>
<accession>M2SJC6</accession>